<protein>
    <submittedName>
        <fullName evidence="1">Uncharacterized protein</fullName>
    </submittedName>
</protein>
<dbReference type="EMBL" id="JAQQWM010000001">
    <property type="protein sequence ID" value="KAK8083273.1"/>
    <property type="molecule type" value="Genomic_DNA"/>
</dbReference>
<keyword evidence="2" id="KW-1185">Reference proteome</keyword>
<sequence>MSGPIPKSRSSLTGLEAGCSGITTNIGDNNREVYNPASHGRRYGRHIILMQIPCKEDSWTTVEAKLCSLPMCTKVFATMANHFDMV</sequence>
<organism evidence="1 2">
    <name type="scientific">Apiospora saccharicola</name>
    <dbReference type="NCBI Taxonomy" id="335842"/>
    <lineage>
        <taxon>Eukaryota</taxon>
        <taxon>Fungi</taxon>
        <taxon>Dikarya</taxon>
        <taxon>Ascomycota</taxon>
        <taxon>Pezizomycotina</taxon>
        <taxon>Sordariomycetes</taxon>
        <taxon>Xylariomycetidae</taxon>
        <taxon>Amphisphaeriales</taxon>
        <taxon>Apiosporaceae</taxon>
        <taxon>Apiospora</taxon>
    </lineage>
</organism>
<evidence type="ECO:0000313" key="2">
    <source>
        <dbReference type="Proteomes" id="UP001446871"/>
    </source>
</evidence>
<proteinExistence type="predicted"/>
<evidence type="ECO:0000313" key="1">
    <source>
        <dbReference type="EMBL" id="KAK8083273.1"/>
    </source>
</evidence>
<comment type="caution">
    <text evidence="1">The sequence shown here is derived from an EMBL/GenBank/DDBJ whole genome shotgun (WGS) entry which is preliminary data.</text>
</comment>
<name>A0ABR1WII5_9PEZI</name>
<accession>A0ABR1WII5</accession>
<dbReference type="Proteomes" id="UP001446871">
    <property type="component" value="Unassembled WGS sequence"/>
</dbReference>
<gene>
    <name evidence="1" type="ORF">PG996_002054</name>
</gene>
<reference evidence="1 2" key="1">
    <citation type="submission" date="2023-01" db="EMBL/GenBank/DDBJ databases">
        <title>Analysis of 21 Apiospora genomes using comparative genomics revels a genus with tremendous synthesis potential of carbohydrate active enzymes and secondary metabolites.</title>
        <authorList>
            <person name="Sorensen T."/>
        </authorList>
    </citation>
    <scope>NUCLEOTIDE SEQUENCE [LARGE SCALE GENOMIC DNA]</scope>
    <source>
        <strain evidence="1 2">CBS 83171</strain>
    </source>
</reference>